<keyword evidence="1" id="KW-0732">Signal</keyword>
<evidence type="ECO:0008006" key="4">
    <source>
        <dbReference type="Google" id="ProtNLM"/>
    </source>
</evidence>
<dbReference type="KEGG" id="aser:Asera_26040"/>
<evidence type="ECO:0000256" key="1">
    <source>
        <dbReference type="SAM" id="SignalP"/>
    </source>
</evidence>
<name>A0A810L210_9ACTN</name>
<dbReference type="InterPro" id="IPR011044">
    <property type="entry name" value="Quino_amine_DH_bsu"/>
</dbReference>
<dbReference type="Proteomes" id="UP000680750">
    <property type="component" value="Chromosome"/>
</dbReference>
<dbReference type="PANTHER" id="PTHR47197:SF3">
    <property type="entry name" value="DIHYDRO-HEME D1 DEHYDROGENASE"/>
    <property type="match status" value="1"/>
</dbReference>
<dbReference type="InterPro" id="IPR051200">
    <property type="entry name" value="Host-pathogen_enzymatic-act"/>
</dbReference>
<evidence type="ECO:0000313" key="2">
    <source>
        <dbReference type="EMBL" id="BCJ28496.1"/>
    </source>
</evidence>
<feature type="chain" id="PRO_5039534061" description="6-phosphogluconolactonase (Cycloisomerase 2 family)" evidence="1">
    <location>
        <begin position="29"/>
        <end position="373"/>
    </location>
</feature>
<dbReference type="PANTHER" id="PTHR47197">
    <property type="entry name" value="PROTEIN NIRF"/>
    <property type="match status" value="1"/>
</dbReference>
<dbReference type="AlphaFoldDB" id="A0A810L210"/>
<evidence type="ECO:0000313" key="3">
    <source>
        <dbReference type="Proteomes" id="UP000680750"/>
    </source>
</evidence>
<dbReference type="SUPFAM" id="SSF50969">
    <property type="entry name" value="YVTN repeat-like/Quinoprotein amine dehydrogenase"/>
    <property type="match status" value="1"/>
</dbReference>
<dbReference type="InterPro" id="IPR015943">
    <property type="entry name" value="WD40/YVTN_repeat-like_dom_sf"/>
</dbReference>
<keyword evidence="3" id="KW-1185">Reference proteome</keyword>
<gene>
    <name evidence="2" type="ORF">Asera_26040</name>
</gene>
<dbReference type="PROSITE" id="PS51318">
    <property type="entry name" value="TAT"/>
    <property type="match status" value="1"/>
</dbReference>
<dbReference type="EMBL" id="AP023354">
    <property type="protein sequence ID" value="BCJ28496.1"/>
    <property type="molecule type" value="Genomic_DNA"/>
</dbReference>
<protein>
    <recommendedName>
        <fullName evidence="4">6-phosphogluconolactonase (Cycloisomerase 2 family)</fullName>
    </recommendedName>
</protein>
<proteinExistence type="predicted"/>
<dbReference type="RefSeq" id="WP_030445680.1">
    <property type="nucleotide sequence ID" value="NZ_AP023354.1"/>
</dbReference>
<sequence>MKVRKSLVAGAAVAAAAVSLGTAGAAQAHPQHRSDADAAVFVQTDNPDGNSVVAYHRSADGTLQHAHTYATGGRGGVLAGSQVDHLASQGALARSGSTLFAVNAGSNTLSVFGVRGDQLRRTQVVGTGGSFPVSVAVHGSMVYVLNARDGGSIQGFLRLGDHLVRVPGWHRGLGLDPDQTPEFTSTPGQVAFTPDGTKLVVTTKANGNAIKVFPVSLLGLGRAVTTSDAGNVPFAVTFDSAGRLLVAEAGPNAIATFTVGHNGSLHLSSRTATGQQATCWIARSGSSVYASNAGSATVSQFRSEQGVLTSAGTVGTDPGTVDASASSDGRFVYVQTGKTGTVDEFRVGSTGTLTSIGSVTVPGAAGGEGIVAS</sequence>
<dbReference type="OrthoDB" id="9790815at2"/>
<dbReference type="Gene3D" id="2.130.10.10">
    <property type="entry name" value="YVTN repeat-like/Quinoprotein amine dehydrogenase"/>
    <property type="match status" value="3"/>
</dbReference>
<accession>A0A810L210</accession>
<organism evidence="2 3">
    <name type="scientific">Actinocatenispora sera</name>
    <dbReference type="NCBI Taxonomy" id="390989"/>
    <lineage>
        <taxon>Bacteria</taxon>
        <taxon>Bacillati</taxon>
        <taxon>Actinomycetota</taxon>
        <taxon>Actinomycetes</taxon>
        <taxon>Micromonosporales</taxon>
        <taxon>Micromonosporaceae</taxon>
        <taxon>Actinocatenispora</taxon>
    </lineage>
</organism>
<reference evidence="2" key="1">
    <citation type="submission" date="2020-08" db="EMBL/GenBank/DDBJ databases">
        <title>Whole genome shotgun sequence of Actinocatenispora sera NBRC 101916.</title>
        <authorList>
            <person name="Komaki H."/>
            <person name="Tamura T."/>
        </authorList>
    </citation>
    <scope>NUCLEOTIDE SEQUENCE</scope>
    <source>
        <strain evidence="2">NBRC 101916</strain>
    </source>
</reference>
<feature type="signal peptide" evidence="1">
    <location>
        <begin position="1"/>
        <end position="28"/>
    </location>
</feature>
<dbReference type="InterPro" id="IPR006311">
    <property type="entry name" value="TAT_signal"/>
</dbReference>